<dbReference type="InterPro" id="IPR036236">
    <property type="entry name" value="Znf_C2H2_sf"/>
</dbReference>
<dbReference type="AlphaFoldDB" id="A0A484LB45"/>
<protein>
    <recommendedName>
        <fullName evidence="11">BED-type domain-containing protein</fullName>
    </recommendedName>
</protein>
<evidence type="ECO:0000256" key="10">
    <source>
        <dbReference type="PROSITE-ProRule" id="PRU00027"/>
    </source>
</evidence>
<dbReference type="GO" id="GO:0046983">
    <property type="term" value="F:protein dimerization activity"/>
    <property type="evidence" value="ECO:0007669"/>
    <property type="project" value="InterPro"/>
</dbReference>
<evidence type="ECO:0000256" key="1">
    <source>
        <dbReference type="ARBA" id="ARBA00004123"/>
    </source>
</evidence>
<evidence type="ECO:0000259" key="11">
    <source>
        <dbReference type="PROSITE" id="PS50808"/>
    </source>
</evidence>
<dbReference type="PANTHER" id="PTHR46481:SF10">
    <property type="entry name" value="ZINC FINGER BED DOMAIN-CONTAINING PROTEIN 39"/>
    <property type="match status" value="1"/>
</dbReference>
<dbReference type="Proteomes" id="UP000595140">
    <property type="component" value="Unassembled WGS sequence"/>
</dbReference>
<evidence type="ECO:0000256" key="7">
    <source>
        <dbReference type="ARBA" id="ARBA00023125"/>
    </source>
</evidence>
<keyword evidence="7" id="KW-0238">DNA-binding</keyword>
<evidence type="ECO:0000256" key="9">
    <source>
        <dbReference type="ARBA" id="ARBA00023242"/>
    </source>
</evidence>
<keyword evidence="8" id="KW-0804">Transcription</keyword>
<evidence type="ECO:0000256" key="2">
    <source>
        <dbReference type="ARBA" id="ARBA00011738"/>
    </source>
</evidence>
<dbReference type="OrthoDB" id="1271298at2759"/>
<dbReference type="EMBL" id="OOIL02001236">
    <property type="protein sequence ID" value="VFQ73652.1"/>
    <property type="molecule type" value="Genomic_DNA"/>
</dbReference>
<dbReference type="GO" id="GO:0008270">
    <property type="term" value="F:zinc ion binding"/>
    <property type="evidence" value="ECO:0007669"/>
    <property type="project" value="UniProtKB-KW"/>
</dbReference>
<dbReference type="GO" id="GO:0005634">
    <property type="term" value="C:nucleus"/>
    <property type="evidence" value="ECO:0007669"/>
    <property type="project" value="UniProtKB-SubCell"/>
</dbReference>
<comment type="subcellular location">
    <subcellularLocation>
        <location evidence="1">Nucleus</location>
    </subcellularLocation>
</comment>
<keyword evidence="6" id="KW-0805">Transcription regulation</keyword>
<evidence type="ECO:0000256" key="8">
    <source>
        <dbReference type="ARBA" id="ARBA00023163"/>
    </source>
</evidence>
<dbReference type="InterPro" id="IPR025525">
    <property type="entry name" value="hAT-like_transposase_RNase-H"/>
</dbReference>
<evidence type="ECO:0000313" key="12">
    <source>
        <dbReference type="EMBL" id="VFQ73652.1"/>
    </source>
</evidence>
<dbReference type="PANTHER" id="PTHR46481">
    <property type="entry name" value="ZINC FINGER BED DOMAIN-CONTAINING PROTEIN 4"/>
    <property type="match status" value="1"/>
</dbReference>
<evidence type="ECO:0000256" key="6">
    <source>
        <dbReference type="ARBA" id="ARBA00023015"/>
    </source>
</evidence>
<dbReference type="GO" id="GO:0009791">
    <property type="term" value="P:post-embryonic development"/>
    <property type="evidence" value="ECO:0007669"/>
    <property type="project" value="UniProtKB-ARBA"/>
</dbReference>
<evidence type="ECO:0000256" key="4">
    <source>
        <dbReference type="ARBA" id="ARBA00022771"/>
    </source>
</evidence>
<evidence type="ECO:0000256" key="5">
    <source>
        <dbReference type="ARBA" id="ARBA00022833"/>
    </source>
</evidence>
<evidence type="ECO:0000256" key="3">
    <source>
        <dbReference type="ARBA" id="ARBA00022723"/>
    </source>
</evidence>
<reference evidence="12 13" key="1">
    <citation type="submission" date="2018-04" db="EMBL/GenBank/DDBJ databases">
        <authorList>
            <person name="Vogel A."/>
        </authorList>
    </citation>
    <scope>NUCLEOTIDE SEQUENCE [LARGE SCALE GENOMIC DNA]</scope>
</reference>
<dbReference type="SMART" id="SM00614">
    <property type="entry name" value="ZnF_BED"/>
    <property type="match status" value="1"/>
</dbReference>
<dbReference type="SUPFAM" id="SSF53098">
    <property type="entry name" value="Ribonuclease H-like"/>
    <property type="match status" value="1"/>
</dbReference>
<gene>
    <name evidence="12" type="ORF">CCAM_LOCUS15428</name>
</gene>
<keyword evidence="9" id="KW-0539">Nucleus</keyword>
<sequence length="945" mass="105455">MANPEVPNTPEAPDENKEMAAHNVAVSHNNITVKNEVEVHDDGMMSHADIVGHDDIIAHDEMVAQDDMMTHGENVAQVDTIAHDEMVAQDDIVAHGEMVAHDERVADTDHGEMVAHDERVADIDHGEMVAHDDRVADIDHGEMVAHDERVADIDHGEMMGHDDMMAHDAKVAHIDHGEMMGHDDMMAHGEKMAQVEDLMGHVEMVSNGHMVDGEELMGHGEMVARGDDMMSHGGEMVHHHHHHSHEILFNSSEIVPVEGHMDYIETPPNSSETQPNKRRKKKSIVWEHFTIEAVGDGCRKACCKECKQLFAYSQGSKVSGTSHLKRHIAKGACPTVLHTALQNDANNNHPPYTPVVLQSGAPDAGSQPRAKRRYRTSASAGPPYFQFDPDRCRHEISRMIIMHEYPLHMVENPGFVSFVHHLNPRFDMVSFNTVQGDCVATYLREKQSVQKVIDAMPGRISLTLDVWSSFHQVGYVCITGQYIDSEWRIHRKILNVIMEPCPESETALSHSVAVCQADWGIEGKLFSVTVNQPLTDLAADNVRSLLSVRNPLVLNGQLLVGDCLARTLSRIAVDALNYAEEPVKRVRDAVKCVTLSESHEEKFNELKRYLQVPFTTKNLALDDRTRWNTTYEMLLAASELKHVFSCLETSDPDYKDGPSAGDWKRVEMLCGRLKILFDAASLLTAAAVPTTNTFFHEAWNIQLELARAAAAAAGEEEEEGEGRFLGGLARLMRDGFDEYWRKCCLVLGLAVVMDPRFKMQLIHFNFEKLYGDASEFGRIISEAAHELFAEYASAEVGPAGGTVKLEEEEEEEDEGTSGGGGRAYSDFDRYVIQTTSQLAKSELELYLEESLLPRVHGLDVIGWWRVNRKKYPTLSKMARDVLTVPVCTVPPGSVFCTGGKEMDRYRCTLRPETVEALICAKDWLLQSESAAQSAIFQPIKMEVPI</sequence>
<dbReference type="Pfam" id="PF14372">
    <property type="entry name" value="hAT-like_RNase-H"/>
    <property type="match status" value="1"/>
</dbReference>
<dbReference type="InterPro" id="IPR008906">
    <property type="entry name" value="HATC_C_dom"/>
</dbReference>
<keyword evidence="4 10" id="KW-0863">Zinc-finger</keyword>
<keyword evidence="3" id="KW-0479">Metal-binding</keyword>
<comment type="subunit">
    <text evidence="2">Homodimer.</text>
</comment>
<evidence type="ECO:0000313" key="13">
    <source>
        <dbReference type="Proteomes" id="UP000595140"/>
    </source>
</evidence>
<dbReference type="GO" id="GO:0003677">
    <property type="term" value="F:DNA binding"/>
    <property type="evidence" value="ECO:0007669"/>
    <property type="project" value="UniProtKB-KW"/>
</dbReference>
<organism evidence="12 13">
    <name type="scientific">Cuscuta campestris</name>
    <dbReference type="NCBI Taxonomy" id="132261"/>
    <lineage>
        <taxon>Eukaryota</taxon>
        <taxon>Viridiplantae</taxon>
        <taxon>Streptophyta</taxon>
        <taxon>Embryophyta</taxon>
        <taxon>Tracheophyta</taxon>
        <taxon>Spermatophyta</taxon>
        <taxon>Magnoliopsida</taxon>
        <taxon>eudicotyledons</taxon>
        <taxon>Gunneridae</taxon>
        <taxon>Pentapetalae</taxon>
        <taxon>asterids</taxon>
        <taxon>lamiids</taxon>
        <taxon>Solanales</taxon>
        <taxon>Convolvulaceae</taxon>
        <taxon>Cuscuteae</taxon>
        <taxon>Cuscuta</taxon>
        <taxon>Cuscuta subgen. Grammica</taxon>
        <taxon>Cuscuta sect. Cleistogrammica</taxon>
    </lineage>
</organism>
<accession>A0A484LB45</accession>
<dbReference type="PROSITE" id="PS50808">
    <property type="entry name" value="ZF_BED"/>
    <property type="match status" value="1"/>
</dbReference>
<name>A0A484LB45_9ASTE</name>
<dbReference type="InterPro" id="IPR052035">
    <property type="entry name" value="ZnF_BED_domain_contain"/>
</dbReference>
<dbReference type="InterPro" id="IPR012337">
    <property type="entry name" value="RNaseH-like_sf"/>
</dbReference>
<dbReference type="SUPFAM" id="SSF57667">
    <property type="entry name" value="beta-beta-alpha zinc fingers"/>
    <property type="match status" value="1"/>
</dbReference>
<proteinExistence type="predicted"/>
<dbReference type="Pfam" id="PF05699">
    <property type="entry name" value="Dimer_Tnp_hAT"/>
    <property type="match status" value="1"/>
</dbReference>
<dbReference type="InterPro" id="IPR003656">
    <property type="entry name" value="Znf_BED"/>
</dbReference>
<feature type="domain" description="BED-type" evidence="11">
    <location>
        <begin position="280"/>
        <end position="340"/>
    </location>
</feature>
<keyword evidence="13" id="KW-1185">Reference proteome</keyword>
<keyword evidence="5" id="KW-0862">Zinc</keyword>